<reference evidence="11 12" key="1">
    <citation type="submission" date="2017-02" db="EMBL/GenBank/DDBJ databases">
        <title>Complete Genome of Candidatus Carsonella ruddii strain BC, a Nutritional Endosymbiont of Bactericera cockerelli.</title>
        <authorList>
            <person name="Riley A.B."/>
            <person name="Kim D.H."/>
            <person name="Hansen A.K."/>
        </authorList>
    </citation>
    <scope>NUCLEOTIDE SEQUENCE [LARGE SCALE GENOMIC DNA]</scope>
    <source>
        <strain evidence="11 12">BC</strain>
    </source>
</reference>
<dbReference type="GO" id="GO:0016491">
    <property type="term" value="F:oxidoreductase activity"/>
    <property type="evidence" value="ECO:0007669"/>
    <property type="project" value="UniProtKB-KW"/>
</dbReference>
<dbReference type="RefSeq" id="WP_211118460.1">
    <property type="nucleotide sequence ID" value="NZ_CP019943.1"/>
</dbReference>
<feature type="domain" description="Cytochrome oxidase subunit II transmembrane region profile" evidence="10">
    <location>
        <begin position="1"/>
        <end position="87"/>
    </location>
</feature>
<dbReference type="EC" id="1.10.3.-" evidence="11"/>
<comment type="subcellular location">
    <subcellularLocation>
        <location evidence="1">Membrane</location>
        <topology evidence="1">Multi-pass membrane protein</topology>
    </subcellularLocation>
</comment>
<dbReference type="GO" id="GO:0022900">
    <property type="term" value="P:electron transport chain"/>
    <property type="evidence" value="ECO:0007669"/>
    <property type="project" value="InterPro"/>
</dbReference>
<evidence type="ECO:0000256" key="5">
    <source>
        <dbReference type="ARBA" id="ARBA00022982"/>
    </source>
</evidence>
<keyword evidence="11" id="KW-0560">Oxidoreductase</keyword>
<keyword evidence="5" id="KW-0249">Electron transport</keyword>
<evidence type="ECO:0000313" key="11">
    <source>
        <dbReference type="EMBL" id="AQU89603.1"/>
    </source>
</evidence>
<evidence type="ECO:0000256" key="4">
    <source>
        <dbReference type="ARBA" id="ARBA00022692"/>
    </source>
</evidence>
<evidence type="ECO:0000256" key="2">
    <source>
        <dbReference type="ARBA" id="ARBA00022448"/>
    </source>
</evidence>
<dbReference type="PROSITE" id="PS50857">
    <property type="entry name" value="COX2_CUA"/>
    <property type="match status" value="1"/>
</dbReference>
<dbReference type="GO" id="GO:0004129">
    <property type="term" value="F:cytochrome-c oxidase activity"/>
    <property type="evidence" value="ECO:0007669"/>
    <property type="project" value="InterPro"/>
</dbReference>
<keyword evidence="2" id="KW-0813">Transport</keyword>
<dbReference type="Gene3D" id="2.60.40.420">
    <property type="entry name" value="Cupredoxins - blue copper proteins"/>
    <property type="match status" value="1"/>
</dbReference>
<feature type="transmembrane region" description="Helical" evidence="8">
    <location>
        <begin position="20"/>
        <end position="42"/>
    </location>
</feature>
<evidence type="ECO:0000256" key="1">
    <source>
        <dbReference type="ARBA" id="ARBA00004141"/>
    </source>
</evidence>
<evidence type="ECO:0000256" key="8">
    <source>
        <dbReference type="SAM" id="Phobius"/>
    </source>
</evidence>
<dbReference type="AlphaFoldDB" id="A0A1U9RSG0"/>
<evidence type="ECO:0000256" key="7">
    <source>
        <dbReference type="ARBA" id="ARBA00023136"/>
    </source>
</evidence>
<sequence>MINIIKHFLSLNRLMENHLLLNTIYLIFLISIFTILISLFIIKKKEKIPFLIDSKLIEFFAFLGPSIIISILSIYTIKSSFYLNPIKILYSNLKPLILEIISMNWKWMFLFPVQKILTFNEICLPILIPIKFFLSSNNILNTLCIPKFGCQFYCMNNSNKYINFLILKHGFCHGFSSNYSGIGFNKLRINIFLLIKKNFFYWINNIKKSIFFNIKKYNLLIKEGNFLTKFFKIRNNKIFFLIIKRK</sequence>
<evidence type="ECO:0000256" key="6">
    <source>
        <dbReference type="ARBA" id="ARBA00022989"/>
    </source>
</evidence>
<dbReference type="GO" id="GO:0016020">
    <property type="term" value="C:membrane"/>
    <property type="evidence" value="ECO:0007669"/>
    <property type="project" value="UniProtKB-SubCell"/>
</dbReference>
<proteinExistence type="predicted"/>
<dbReference type="GO" id="GO:0005507">
    <property type="term" value="F:copper ion binding"/>
    <property type="evidence" value="ECO:0007669"/>
    <property type="project" value="InterPro"/>
</dbReference>
<name>A0A1U9RSG0_CARRU</name>
<dbReference type="SUPFAM" id="SSF81464">
    <property type="entry name" value="Cytochrome c oxidase subunit II-like, transmembrane region"/>
    <property type="match status" value="1"/>
</dbReference>
<dbReference type="InterPro" id="IPR008972">
    <property type="entry name" value="Cupredoxin"/>
</dbReference>
<protein>
    <submittedName>
        <fullName evidence="11">Cytochrome O ubiquinol oxidase subunit II</fullName>
        <ecNumber evidence="11">1.10.3.-</ecNumber>
    </submittedName>
</protein>
<keyword evidence="7 8" id="KW-0472">Membrane</keyword>
<keyword evidence="6 8" id="KW-1133">Transmembrane helix</keyword>
<feature type="domain" description="Cytochrome oxidase subunit II copper A binding" evidence="9">
    <location>
        <begin position="93"/>
        <end position="205"/>
    </location>
</feature>
<dbReference type="InterPro" id="IPR011759">
    <property type="entry name" value="Cyt_c_oxidase_su2_TM_dom"/>
</dbReference>
<feature type="transmembrane region" description="Helical" evidence="8">
    <location>
        <begin position="54"/>
        <end position="77"/>
    </location>
</feature>
<evidence type="ECO:0000313" key="12">
    <source>
        <dbReference type="Proteomes" id="UP000189666"/>
    </source>
</evidence>
<dbReference type="PROSITE" id="PS50999">
    <property type="entry name" value="COX2_TM"/>
    <property type="match status" value="1"/>
</dbReference>
<accession>A0A1U9RSG0</accession>
<evidence type="ECO:0000256" key="3">
    <source>
        <dbReference type="ARBA" id="ARBA00022660"/>
    </source>
</evidence>
<dbReference type="EMBL" id="CP019943">
    <property type="protein sequence ID" value="AQU89603.1"/>
    <property type="molecule type" value="Genomic_DNA"/>
</dbReference>
<evidence type="ECO:0000259" key="9">
    <source>
        <dbReference type="PROSITE" id="PS50857"/>
    </source>
</evidence>
<keyword evidence="4 8" id="KW-0812">Transmembrane</keyword>
<dbReference type="InterPro" id="IPR002429">
    <property type="entry name" value="CcO_II-like_C"/>
</dbReference>
<keyword evidence="3" id="KW-0679">Respiratory chain</keyword>
<organism evidence="11 12">
    <name type="scientific">Carsonella ruddii</name>
    <dbReference type="NCBI Taxonomy" id="114186"/>
    <lineage>
        <taxon>Bacteria</taxon>
        <taxon>Pseudomonadati</taxon>
        <taxon>Pseudomonadota</taxon>
        <taxon>Gammaproteobacteria</taxon>
        <taxon>Oceanospirillales</taxon>
        <taxon>Halomonadaceae</taxon>
        <taxon>Zymobacter group</taxon>
        <taxon>Candidatus Carsonella</taxon>
    </lineage>
</organism>
<evidence type="ECO:0000259" key="10">
    <source>
        <dbReference type="PROSITE" id="PS50999"/>
    </source>
</evidence>
<dbReference type="Proteomes" id="UP000189666">
    <property type="component" value="Chromosome"/>
</dbReference>
<gene>
    <name evidence="11" type="ORF">BW244_0185</name>
</gene>
<dbReference type="SUPFAM" id="SSF49503">
    <property type="entry name" value="Cupredoxins"/>
    <property type="match status" value="1"/>
</dbReference>
<dbReference type="InterPro" id="IPR036257">
    <property type="entry name" value="Cyt_c_oxidase_su2_TM_sf"/>
</dbReference>